<evidence type="ECO:0000259" key="2">
    <source>
        <dbReference type="Pfam" id="PF07589"/>
    </source>
</evidence>
<feature type="chain" id="PRO_5004229001" description="Ice-binding protein C-terminal domain-containing protein" evidence="1">
    <location>
        <begin position="21"/>
        <end position="181"/>
    </location>
</feature>
<dbReference type="AlphaFoldDB" id="Q3SLD7"/>
<evidence type="ECO:0000313" key="3">
    <source>
        <dbReference type="EMBL" id="AAZ96476.1"/>
    </source>
</evidence>
<dbReference type="Proteomes" id="UP000008291">
    <property type="component" value="Chromosome"/>
</dbReference>
<evidence type="ECO:0000256" key="1">
    <source>
        <dbReference type="SAM" id="SignalP"/>
    </source>
</evidence>
<feature type="signal peptide" evidence="1">
    <location>
        <begin position="1"/>
        <end position="20"/>
    </location>
</feature>
<organism evidence="3 4">
    <name type="scientific">Thiobacillus denitrificans (strain ATCC 25259 / T1)</name>
    <dbReference type="NCBI Taxonomy" id="292415"/>
    <lineage>
        <taxon>Bacteria</taxon>
        <taxon>Pseudomonadati</taxon>
        <taxon>Pseudomonadota</taxon>
        <taxon>Betaproteobacteria</taxon>
        <taxon>Nitrosomonadales</taxon>
        <taxon>Thiobacillaceae</taxon>
        <taxon>Thiobacillus</taxon>
    </lineage>
</organism>
<dbReference type="KEGG" id="tbd:Tbd_0523"/>
<dbReference type="STRING" id="292415.Tbd_0523"/>
<dbReference type="EMBL" id="CP000116">
    <property type="protein sequence ID" value="AAZ96476.1"/>
    <property type="molecule type" value="Genomic_DNA"/>
</dbReference>
<dbReference type="RefSeq" id="WP_011311035.1">
    <property type="nucleotide sequence ID" value="NC_007404.1"/>
</dbReference>
<protein>
    <recommendedName>
        <fullName evidence="2">Ice-binding protein C-terminal domain-containing protein</fullName>
    </recommendedName>
</protein>
<gene>
    <name evidence="3" type="ordered locus">Tbd_0523</name>
</gene>
<dbReference type="NCBIfam" id="TIGR02595">
    <property type="entry name" value="PEP_CTERM"/>
    <property type="match status" value="1"/>
</dbReference>
<name>Q3SLD7_THIDA</name>
<feature type="domain" description="Ice-binding protein C-terminal" evidence="2">
    <location>
        <begin position="151"/>
        <end position="171"/>
    </location>
</feature>
<sequence>MTLRTLGLLAGLALASSAQAVTLQLVDTHYLGAFDGGELYGELFAVADAGTIDHALSFDITGGLYAGSGVFDLSLGNITDITGLSAIIFKGASSTPYVTFTPVSGGDLLMLPTGTYFGVGNYTLQIEGEAIGSGLFGLPAGSYIIGAATLAVPEPETWAMLLAALGLVVLRVRAAGKADPA</sequence>
<evidence type="ECO:0000313" key="4">
    <source>
        <dbReference type="Proteomes" id="UP000008291"/>
    </source>
</evidence>
<reference evidence="3 4" key="1">
    <citation type="journal article" date="2006" name="J. Bacteriol.">
        <title>The genome sequence of the obligately chemolithoautotrophic, facultatively anaerobic bacterium Thiobacillus denitrificans.</title>
        <authorList>
            <person name="Beller H.R."/>
            <person name="Chain P.S."/>
            <person name="Letain T.E."/>
            <person name="Chakicherla A."/>
            <person name="Larimer F.W."/>
            <person name="Richardson P.M."/>
            <person name="Coleman M.A."/>
            <person name="Wood A.P."/>
            <person name="Kelly D.P."/>
        </authorList>
    </citation>
    <scope>NUCLEOTIDE SEQUENCE [LARGE SCALE GENOMIC DNA]</scope>
    <source>
        <strain evidence="3 4">ATCC 25259</strain>
    </source>
</reference>
<dbReference type="HOGENOM" id="CLU_1738261_0_0_4"/>
<keyword evidence="4" id="KW-1185">Reference proteome</keyword>
<dbReference type="Pfam" id="PF07589">
    <property type="entry name" value="PEP-CTERM"/>
    <property type="match status" value="1"/>
</dbReference>
<accession>Q3SLD7</accession>
<keyword evidence="1" id="KW-0732">Signal</keyword>
<dbReference type="InterPro" id="IPR013424">
    <property type="entry name" value="Ice-binding_C"/>
</dbReference>
<proteinExistence type="predicted"/>